<dbReference type="SUPFAM" id="SSF52096">
    <property type="entry name" value="ClpP/crotonase"/>
    <property type="match status" value="1"/>
</dbReference>
<evidence type="ECO:0000313" key="5">
    <source>
        <dbReference type="Proteomes" id="UP000550260"/>
    </source>
</evidence>
<dbReference type="InterPro" id="IPR029045">
    <property type="entry name" value="ClpP/crotonase-like_dom_sf"/>
</dbReference>
<evidence type="ECO:0000256" key="3">
    <source>
        <dbReference type="RuleBase" id="RU003707"/>
    </source>
</evidence>
<dbReference type="GO" id="GO:0006635">
    <property type="term" value="P:fatty acid beta-oxidation"/>
    <property type="evidence" value="ECO:0007669"/>
    <property type="project" value="TreeGrafter"/>
</dbReference>
<dbReference type="FunFam" id="1.10.12.10:FF:000001">
    <property type="entry name" value="Probable enoyl-CoA hydratase, mitochondrial"/>
    <property type="match status" value="1"/>
</dbReference>
<dbReference type="PROSITE" id="PS00166">
    <property type="entry name" value="ENOYL_COA_HYDRATASE"/>
    <property type="match status" value="1"/>
</dbReference>
<reference evidence="4 5" key="1">
    <citation type="submission" date="2020-08" db="EMBL/GenBank/DDBJ databases">
        <title>Amycolatopsis echigonensis JCM 21831.</title>
        <authorList>
            <person name="Tedsree N."/>
            <person name="Kuncharoen N."/>
            <person name="Likhitwitayawuid K."/>
            <person name="Tanasupawat S."/>
        </authorList>
    </citation>
    <scope>NUCLEOTIDE SEQUENCE [LARGE SCALE GENOMIC DNA]</scope>
    <source>
        <strain evidence="4 5">JCM 21831</strain>
    </source>
</reference>
<dbReference type="PANTHER" id="PTHR11941">
    <property type="entry name" value="ENOYL-COA HYDRATASE-RELATED"/>
    <property type="match status" value="1"/>
</dbReference>
<dbReference type="InterPro" id="IPR018376">
    <property type="entry name" value="Enoyl-CoA_hyd/isom_CS"/>
</dbReference>
<gene>
    <name evidence="4" type="ORF">H5411_39685</name>
</gene>
<dbReference type="RefSeq" id="WP_183126779.1">
    <property type="nucleotide sequence ID" value="NZ_JACJHR010000096.1"/>
</dbReference>
<dbReference type="InterPro" id="IPR001753">
    <property type="entry name" value="Enoyl-CoA_hydra/iso"/>
</dbReference>
<dbReference type="PANTHER" id="PTHR11941:SF54">
    <property type="entry name" value="ENOYL-COA HYDRATASE, MITOCHONDRIAL"/>
    <property type="match status" value="1"/>
</dbReference>
<dbReference type="Gene3D" id="3.90.226.10">
    <property type="entry name" value="2-enoyl-CoA Hydratase, Chain A, domain 1"/>
    <property type="match status" value="1"/>
</dbReference>
<sequence length="270" mass="29047">MSDSTIVVDRVELDEAGAQLGLVTLNRPDEMNPIDWDTGLALGRVFDDLAADDRVRVVAITGAGRAFSAGGDMKKYQVLQRDRRDFPRFLADLHEVFGRISEYPQPFVALVNGVAIAGGIELMLSCDLAIASTSARIGDAHLPFGQMGGGGVLTLLPRAVGPARARELIFSGRMLSPEEAADWGLVSKVVGDDELIKAGTEFAAEVAKKSPLAVANAKRVLNAAYWDGTGIAAGLRLERETTSRYCMTSDDAHEGLRAFAEKRRPRFTGQ</sequence>
<proteinExistence type="inferred from homology"/>
<comment type="similarity">
    <text evidence="1 3">Belongs to the enoyl-CoA hydratase/isomerase family.</text>
</comment>
<comment type="caution">
    <text evidence="4">The sequence shown here is derived from an EMBL/GenBank/DDBJ whole genome shotgun (WGS) entry which is preliminary data.</text>
</comment>
<name>A0A8E1W7D4_9PSEU</name>
<dbReference type="Pfam" id="PF00378">
    <property type="entry name" value="ECH_1"/>
    <property type="match status" value="1"/>
</dbReference>
<keyword evidence="2" id="KW-0456">Lyase</keyword>
<dbReference type="Proteomes" id="UP000550260">
    <property type="component" value="Unassembled WGS sequence"/>
</dbReference>
<dbReference type="CDD" id="cd06558">
    <property type="entry name" value="crotonase-like"/>
    <property type="match status" value="1"/>
</dbReference>
<dbReference type="GO" id="GO:0016836">
    <property type="term" value="F:hydro-lyase activity"/>
    <property type="evidence" value="ECO:0007669"/>
    <property type="project" value="UniProtKB-ARBA"/>
</dbReference>
<dbReference type="EMBL" id="JACJHR010000096">
    <property type="protein sequence ID" value="MBB2505237.1"/>
    <property type="molecule type" value="Genomic_DNA"/>
</dbReference>
<organism evidence="4 5">
    <name type="scientific">Amycolatopsis echigonensis</name>
    <dbReference type="NCBI Taxonomy" id="2576905"/>
    <lineage>
        <taxon>Bacteria</taxon>
        <taxon>Bacillati</taxon>
        <taxon>Actinomycetota</taxon>
        <taxon>Actinomycetes</taxon>
        <taxon>Pseudonocardiales</taxon>
        <taxon>Pseudonocardiaceae</taxon>
        <taxon>Amycolatopsis</taxon>
    </lineage>
</organism>
<dbReference type="AlphaFoldDB" id="A0A8E1W7D4"/>
<protein>
    <submittedName>
        <fullName evidence="4">Enoyl-CoA hydratase/isomerase family protein</fullName>
    </submittedName>
</protein>
<accession>A0A8E1W7D4</accession>
<evidence type="ECO:0000256" key="1">
    <source>
        <dbReference type="ARBA" id="ARBA00005254"/>
    </source>
</evidence>
<evidence type="ECO:0000313" key="4">
    <source>
        <dbReference type="EMBL" id="MBB2505237.1"/>
    </source>
</evidence>
<evidence type="ECO:0000256" key="2">
    <source>
        <dbReference type="ARBA" id="ARBA00023239"/>
    </source>
</evidence>